<keyword evidence="1" id="KW-0812">Transmembrane</keyword>
<evidence type="ECO:0000313" key="3">
    <source>
        <dbReference type="EMBL" id="AVO33425.1"/>
    </source>
</evidence>
<name>A0A2S0MBY9_9BURK</name>
<accession>A0A2S0MBY9</accession>
<dbReference type="InterPro" id="IPR025235">
    <property type="entry name" value="DUF4178"/>
</dbReference>
<evidence type="ECO:0000259" key="2">
    <source>
        <dbReference type="Pfam" id="PF13785"/>
    </source>
</evidence>
<feature type="transmembrane region" description="Helical" evidence="1">
    <location>
        <begin position="448"/>
        <end position="468"/>
    </location>
</feature>
<dbReference type="EMBL" id="CP027666">
    <property type="protein sequence ID" value="AVO33425.1"/>
    <property type="molecule type" value="Genomic_DNA"/>
</dbReference>
<keyword evidence="1" id="KW-0472">Membrane</keyword>
<feature type="domain" description="DUF4178" evidence="2">
    <location>
        <begin position="78"/>
        <end position="206"/>
    </location>
</feature>
<dbReference type="Pfam" id="PF13785">
    <property type="entry name" value="DUF4178"/>
    <property type="match status" value="2"/>
</dbReference>
<evidence type="ECO:0000313" key="4">
    <source>
        <dbReference type="Proteomes" id="UP000239709"/>
    </source>
</evidence>
<sequence length="499" mass="52663">MADPVAQRVYRAPCPGCGAPVVFQSAQATHAVCAYCHSMVVRSGEALQRVGRVAELFDDHSPLQIGAAGRITLDGSAQPFTLIGRVQYLGDAGRWTEWTALLPGGSTGTLSEDNGAYVFTRPVDAPQPLPAAGQFTVGANAVLGGKAYSVAANLRVQVVSAEGELPNRPSLERPSQVVELRSADGEVLAIDYATDPPQAQRGRAVQLPELALSGLKTESASDDRGVRQFSCPNCGSPISVQLASTRGVTCPQCHHVIDLSSGIGGELKHARQAQRVTPVLALGSTGRFQGESWQLVGFQRRSGSIDGEAFSWDEYLLYQAQRGFQFLVDASDGWSLVRPTTGAPDYTPGASTARYLGQTYRRTDAYAARTDYVEGEFYWPVQVGDRTANTDFTAAGGNGVLSREQSGNEVTWSHGEKLPAAQVKQAFGLGTELARSGRADAAPWTPDLSRALIIFAVVMVLLFILLVLMGSCSDSSGGGGSVRGAGGSYGGYSSGGSHK</sequence>
<evidence type="ECO:0000256" key="1">
    <source>
        <dbReference type="SAM" id="Phobius"/>
    </source>
</evidence>
<protein>
    <submittedName>
        <fullName evidence="3">DUF4178 domain-containing protein</fullName>
    </submittedName>
</protein>
<dbReference type="KEGG" id="otk:C6570_03510"/>
<organism evidence="3 4">
    <name type="scientific">Ottowia oryzae</name>
    <dbReference type="NCBI Taxonomy" id="2109914"/>
    <lineage>
        <taxon>Bacteria</taxon>
        <taxon>Pseudomonadati</taxon>
        <taxon>Pseudomonadota</taxon>
        <taxon>Betaproteobacteria</taxon>
        <taxon>Burkholderiales</taxon>
        <taxon>Comamonadaceae</taxon>
        <taxon>Ottowia</taxon>
    </lineage>
</organism>
<feature type="domain" description="DUF4178" evidence="2">
    <location>
        <begin position="282"/>
        <end position="419"/>
    </location>
</feature>
<keyword evidence="1" id="KW-1133">Transmembrane helix</keyword>
<dbReference type="RefSeq" id="WP_106701988.1">
    <property type="nucleotide sequence ID" value="NZ_CP027666.1"/>
</dbReference>
<proteinExistence type="predicted"/>
<keyword evidence="4" id="KW-1185">Reference proteome</keyword>
<dbReference type="OrthoDB" id="228033at2"/>
<gene>
    <name evidence="3" type="ORF">C6570_03510</name>
</gene>
<dbReference type="Proteomes" id="UP000239709">
    <property type="component" value="Chromosome"/>
</dbReference>
<reference evidence="3 4" key="1">
    <citation type="submission" date="2018-03" db="EMBL/GenBank/DDBJ databases">
        <title>Genome sequencing of Ottowia sp.</title>
        <authorList>
            <person name="Kim S.-J."/>
            <person name="Heo J."/>
            <person name="Kwon S.-W."/>
        </authorList>
    </citation>
    <scope>NUCLEOTIDE SEQUENCE [LARGE SCALE GENOMIC DNA]</scope>
    <source>
        <strain evidence="3 4">KADR8-3</strain>
    </source>
</reference>
<dbReference type="AlphaFoldDB" id="A0A2S0MBY9"/>